<proteinExistence type="predicted"/>
<protein>
    <recommendedName>
        <fullName evidence="3">Reverse transcriptase</fullName>
    </recommendedName>
</protein>
<comment type="caution">
    <text evidence="1">The sequence shown here is derived from an EMBL/GenBank/DDBJ whole genome shotgun (WGS) entry which is preliminary data.</text>
</comment>
<dbReference type="Proteomes" id="UP001145742">
    <property type="component" value="Unassembled WGS sequence"/>
</dbReference>
<reference evidence="1" key="1">
    <citation type="submission" date="2019-10" db="EMBL/GenBank/DDBJ databases">
        <authorList>
            <person name="Soares A.E.R."/>
            <person name="Aleixo A."/>
            <person name="Schneider P."/>
            <person name="Miyaki C.Y."/>
            <person name="Schneider M.P."/>
            <person name="Mello C."/>
            <person name="Vasconcelos A.T.R."/>
        </authorList>
    </citation>
    <scope>NUCLEOTIDE SEQUENCE</scope>
    <source>
        <tissue evidence="1">Muscle</tissue>
    </source>
</reference>
<organism evidence="1 2">
    <name type="scientific">Willisornis vidua</name>
    <name type="common">Xingu scale-backed antbird</name>
    <dbReference type="NCBI Taxonomy" id="1566151"/>
    <lineage>
        <taxon>Eukaryota</taxon>
        <taxon>Metazoa</taxon>
        <taxon>Chordata</taxon>
        <taxon>Craniata</taxon>
        <taxon>Vertebrata</taxon>
        <taxon>Euteleostomi</taxon>
        <taxon>Archelosauria</taxon>
        <taxon>Archosauria</taxon>
        <taxon>Dinosauria</taxon>
        <taxon>Saurischia</taxon>
        <taxon>Theropoda</taxon>
        <taxon>Coelurosauria</taxon>
        <taxon>Aves</taxon>
        <taxon>Neognathae</taxon>
        <taxon>Neoaves</taxon>
        <taxon>Telluraves</taxon>
        <taxon>Australaves</taxon>
        <taxon>Passeriformes</taxon>
        <taxon>Thamnophilidae</taxon>
        <taxon>Willisornis</taxon>
    </lineage>
</organism>
<evidence type="ECO:0000313" key="1">
    <source>
        <dbReference type="EMBL" id="KAJ7408694.1"/>
    </source>
</evidence>
<gene>
    <name evidence="1" type="ORF">WISP_118981</name>
</gene>
<name>A0ABQ9CT08_9PASS</name>
<evidence type="ECO:0000313" key="2">
    <source>
        <dbReference type="Proteomes" id="UP001145742"/>
    </source>
</evidence>
<dbReference type="EMBL" id="WHWB01034528">
    <property type="protein sequence ID" value="KAJ7408694.1"/>
    <property type="molecule type" value="Genomic_DNA"/>
</dbReference>
<evidence type="ECO:0008006" key="3">
    <source>
        <dbReference type="Google" id="ProtNLM"/>
    </source>
</evidence>
<keyword evidence="2" id="KW-1185">Reference proteome</keyword>
<sequence>MESLTELNAYSESRDSQPFTSNAMTTFLYHAEEETLPGVLVSDGLQAWNTMVKDLNCDFSYMDVDFGKTYCEVIKCTLSRFGDDTKVSDAVDTPEGWGTLQRALDKLRKWVPKNLLRFNKTKWKVLHLTQGNLWYQYRLGDEQIKSRLAEKGLGELVMRDCM</sequence>
<accession>A0ABQ9CT08</accession>